<evidence type="ECO:0008006" key="4">
    <source>
        <dbReference type="Google" id="ProtNLM"/>
    </source>
</evidence>
<keyword evidence="3" id="KW-1185">Reference proteome</keyword>
<proteinExistence type="predicted"/>
<dbReference type="EMBL" id="JAVRFD010000020">
    <property type="protein sequence ID" value="MDT0547564.1"/>
    <property type="molecule type" value="Genomic_DNA"/>
</dbReference>
<gene>
    <name evidence="2" type="ORF">RND15_33410</name>
</gene>
<dbReference type="InterPro" id="IPR001680">
    <property type="entry name" value="WD40_rpt"/>
</dbReference>
<name>A0ABU2XNQ4_9ACTN</name>
<comment type="caution">
    <text evidence="2">The sequence shown here is derived from an EMBL/GenBank/DDBJ whole genome shotgun (WGS) entry which is preliminary data.</text>
</comment>
<dbReference type="SUPFAM" id="SSF50978">
    <property type="entry name" value="WD40 repeat-like"/>
    <property type="match status" value="1"/>
</dbReference>
<reference evidence="2" key="1">
    <citation type="submission" date="2024-05" db="EMBL/GenBank/DDBJ databases">
        <title>30 novel species of actinomycetes from the DSMZ collection.</title>
        <authorList>
            <person name="Nouioui I."/>
        </authorList>
    </citation>
    <scope>NUCLEOTIDE SEQUENCE</scope>
    <source>
        <strain evidence="2">DSM 41529</strain>
    </source>
</reference>
<evidence type="ECO:0000256" key="1">
    <source>
        <dbReference type="PROSITE-ProRule" id="PRU00221"/>
    </source>
</evidence>
<dbReference type="SMART" id="SM00320">
    <property type="entry name" value="WD40"/>
    <property type="match status" value="2"/>
</dbReference>
<dbReference type="InterPro" id="IPR015943">
    <property type="entry name" value="WD40/YVTN_repeat-like_dom_sf"/>
</dbReference>
<dbReference type="RefSeq" id="WP_311728084.1">
    <property type="nucleotide sequence ID" value="NZ_JAVRFD010000020.1"/>
</dbReference>
<dbReference type="InterPro" id="IPR036322">
    <property type="entry name" value="WD40_repeat_dom_sf"/>
</dbReference>
<dbReference type="PROSITE" id="PS50082">
    <property type="entry name" value="WD_REPEATS_2"/>
    <property type="match status" value="1"/>
</dbReference>
<keyword evidence="1" id="KW-0853">WD repeat</keyword>
<dbReference type="Proteomes" id="UP001180754">
    <property type="component" value="Unassembled WGS sequence"/>
</dbReference>
<sequence>MASRVPLLSTTCLHGSVEDFDVVHVSGRPLVVCACGHSAAMWSLLDDRWTEHQLTDEVEVTTVGATVAGGRIVVGGGGEHQGFAQWYLDSGAVRASERDDLAGVASTTTVELDGRTWFAGGGTGSVILLSDPVEEVDPEEGEPESMELFLSDHGSYAGVGAVAAGRLGDRSLLVSGSWDGEVWLWDLREEAPVMTFEELDSVVEGVAVVSVDGRPCVLAAGGTTLRLGDLGTGRWEDPLPVPGGDISCMDVAWLKGRQVAVVGAEDGTVHTWDLENRRPLAEPFTAHTGDSRQRRIPAIRIIELHGRPAFVTSGGDSLRVWPLDG</sequence>
<organism evidence="2 3">
    <name type="scientific">Streptomyces lonegramiae</name>
    <dbReference type="NCBI Taxonomy" id="3075524"/>
    <lineage>
        <taxon>Bacteria</taxon>
        <taxon>Bacillati</taxon>
        <taxon>Actinomycetota</taxon>
        <taxon>Actinomycetes</taxon>
        <taxon>Kitasatosporales</taxon>
        <taxon>Streptomycetaceae</taxon>
        <taxon>Streptomyces</taxon>
    </lineage>
</organism>
<protein>
    <recommendedName>
        <fullName evidence="4">WD-40 repeat-containing protein</fullName>
    </recommendedName>
</protein>
<feature type="repeat" description="WD" evidence="1">
    <location>
        <begin position="169"/>
        <end position="195"/>
    </location>
</feature>
<evidence type="ECO:0000313" key="2">
    <source>
        <dbReference type="EMBL" id="MDT0547564.1"/>
    </source>
</evidence>
<accession>A0ABU2XNQ4</accession>
<evidence type="ECO:0000313" key="3">
    <source>
        <dbReference type="Proteomes" id="UP001180754"/>
    </source>
</evidence>
<dbReference type="Gene3D" id="2.130.10.10">
    <property type="entry name" value="YVTN repeat-like/Quinoprotein amine dehydrogenase"/>
    <property type="match status" value="1"/>
</dbReference>